<keyword evidence="2" id="KW-0413">Isomerase</keyword>
<gene>
    <name evidence="2" type="primary">crtY</name>
    <name evidence="2" type="ORF">HUV48_12050</name>
</gene>
<dbReference type="InterPro" id="IPR036188">
    <property type="entry name" value="FAD/NAD-bd_sf"/>
</dbReference>
<accession>A0A850H519</accession>
<evidence type="ECO:0000256" key="1">
    <source>
        <dbReference type="ARBA" id="ARBA00006599"/>
    </source>
</evidence>
<dbReference type="EMBL" id="JABWGV010000005">
    <property type="protein sequence ID" value="NVD45740.1"/>
    <property type="molecule type" value="Genomic_DNA"/>
</dbReference>
<dbReference type="NCBIfam" id="TIGR01789">
    <property type="entry name" value="lycopene_cycl"/>
    <property type="match status" value="1"/>
</dbReference>
<reference evidence="2 3" key="1">
    <citation type="submission" date="2020-06" db="EMBL/GenBank/DDBJ databases">
        <title>Altererythrobacter sp. HHU K3-1.</title>
        <authorList>
            <person name="Zhang D."/>
            <person name="Xue H."/>
        </authorList>
    </citation>
    <scope>NUCLEOTIDE SEQUENCE [LARGE SCALE GENOMIC DNA]</scope>
    <source>
        <strain evidence="2 3">HHU K3-1</strain>
    </source>
</reference>
<dbReference type="GO" id="GO:0016705">
    <property type="term" value="F:oxidoreductase activity, acting on paired donors, with incorporation or reduction of molecular oxygen"/>
    <property type="evidence" value="ECO:0007669"/>
    <property type="project" value="InterPro"/>
</dbReference>
<organism evidence="2 3">
    <name type="scientific">Qipengyuania atrilutea</name>
    <dbReference type="NCBI Taxonomy" id="2744473"/>
    <lineage>
        <taxon>Bacteria</taxon>
        <taxon>Pseudomonadati</taxon>
        <taxon>Pseudomonadota</taxon>
        <taxon>Alphaproteobacteria</taxon>
        <taxon>Sphingomonadales</taxon>
        <taxon>Erythrobacteraceae</taxon>
        <taxon>Qipengyuania</taxon>
    </lineage>
</organism>
<comment type="similarity">
    <text evidence="1">Belongs to the lycopene cyclase family.</text>
</comment>
<dbReference type="Gene3D" id="3.50.50.60">
    <property type="entry name" value="FAD/NAD(P)-binding domain"/>
    <property type="match status" value="1"/>
</dbReference>
<dbReference type="EC" id="5.5.1.19" evidence="2"/>
<sequence>MIVNPSGFTCYNSAAAPAFQSPRSTALLRLDIAVKAVGVELKRKTDVAIVGGGLSGGLIALALQRSLPDLEVILIEAGERLGGNHRWSWFESDLNQDGTALMAEFDHEAWQGGYDVRFPAYARSLSSDYRSLGSDEFADVLERRLNQGSIVTGASVTSVAANEVRLDSGDMVDAAHVIDCRGITEAPGLNGGWQVFLGQHWRLDRPHGLTRPIIMDAAVEQLGGYRFVYVLPMGPDQIFIEDTYYQDLPHLDTETLRQRIADYVGANHWSGTVVHEETGSLPVVTGGDFAAFQQAHRTVGVALAGARGGFMHPLTSYTMPIAVQTAIEIAEAFSNGRQSDLSAMLESKAQTFWKDTAFYRLLGTMLFGAADPAERYKVFEHFYRLPDALIERFYAGRSTSFDKARILIGKPPVPVTRAVSTLLRDKARPLTQERTS</sequence>
<dbReference type="AlphaFoldDB" id="A0A850H519"/>
<dbReference type="InterPro" id="IPR008461">
    <property type="entry name" value="CrtY"/>
</dbReference>
<evidence type="ECO:0000313" key="3">
    <source>
        <dbReference type="Proteomes" id="UP000561438"/>
    </source>
</evidence>
<dbReference type="SUPFAM" id="SSF51905">
    <property type="entry name" value="FAD/NAD(P)-binding domain"/>
    <property type="match status" value="1"/>
</dbReference>
<dbReference type="Proteomes" id="UP000561438">
    <property type="component" value="Unassembled WGS sequence"/>
</dbReference>
<protein>
    <submittedName>
        <fullName evidence="2">Lycopene beta-cyclase CrtY</fullName>
        <ecNumber evidence="2">5.5.1.19</ecNumber>
    </submittedName>
</protein>
<comment type="caution">
    <text evidence="2">The sequence shown here is derived from an EMBL/GenBank/DDBJ whole genome shotgun (WGS) entry which is preliminary data.</text>
</comment>
<dbReference type="InterPro" id="IPR010108">
    <property type="entry name" value="Lycopene_cyclase_b/e"/>
</dbReference>
<dbReference type="RefSeq" id="WP_176268053.1">
    <property type="nucleotide sequence ID" value="NZ_JABWGV010000005.1"/>
</dbReference>
<name>A0A850H519_9SPHN</name>
<dbReference type="GO" id="GO:0045436">
    <property type="term" value="F:lycopene beta cyclase activity"/>
    <property type="evidence" value="ECO:0007669"/>
    <property type="project" value="InterPro"/>
</dbReference>
<keyword evidence="3" id="KW-1185">Reference proteome</keyword>
<dbReference type="NCBIfam" id="TIGR01790">
    <property type="entry name" value="carotene-cycl"/>
    <property type="match status" value="1"/>
</dbReference>
<proteinExistence type="inferred from homology"/>
<dbReference type="GO" id="GO:0016117">
    <property type="term" value="P:carotenoid biosynthetic process"/>
    <property type="evidence" value="ECO:0007669"/>
    <property type="project" value="InterPro"/>
</dbReference>
<evidence type="ECO:0000313" key="2">
    <source>
        <dbReference type="EMBL" id="NVD45740.1"/>
    </source>
</evidence>
<dbReference type="Pfam" id="PF05834">
    <property type="entry name" value="Lycopene_cycl"/>
    <property type="match status" value="1"/>
</dbReference>